<protein>
    <submittedName>
        <fullName evidence="2">Uncharacterized protein</fullName>
    </submittedName>
</protein>
<reference evidence="2 3" key="1">
    <citation type="submission" date="2016-07" db="EMBL/GenBank/DDBJ databases">
        <title>Pervasive Adenine N6-methylation of Active Genes in Fungi.</title>
        <authorList>
            <consortium name="DOE Joint Genome Institute"/>
            <person name="Mondo S.J."/>
            <person name="Dannebaum R.O."/>
            <person name="Kuo R.C."/>
            <person name="Labutti K."/>
            <person name="Haridas S."/>
            <person name="Kuo A."/>
            <person name="Salamov A."/>
            <person name="Ahrendt S.R."/>
            <person name="Lipzen A."/>
            <person name="Sullivan W."/>
            <person name="Andreopoulos W.B."/>
            <person name="Clum A."/>
            <person name="Lindquist E."/>
            <person name="Daum C."/>
            <person name="Ramamoorthy G.K."/>
            <person name="Gryganskyi A."/>
            <person name="Culley D."/>
            <person name="Magnuson J.K."/>
            <person name="James T.Y."/>
            <person name="O'Malley M.A."/>
            <person name="Stajich J.E."/>
            <person name="Spatafora J.W."/>
            <person name="Visel A."/>
            <person name="Grigoriev I.V."/>
        </authorList>
    </citation>
    <scope>NUCLEOTIDE SEQUENCE [LARGE SCALE GENOMIC DNA]</scope>
    <source>
        <strain evidence="2 3">ATCC 12442</strain>
    </source>
</reference>
<dbReference type="EMBL" id="MCFD01000015">
    <property type="protein sequence ID" value="ORX66538.1"/>
    <property type="molecule type" value="Genomic_DNA"/>
</dbReference>
<comment type="caution">
    <text evidence="2">The sequence shown here is derived from an EMBL/GenBank/DDBJ whole genome shotgun (WGS) entry which is preliminary data.</text>
</comment>
<dbReference type="GeneID" id="63808582"/>
<organism evidence="2 3">
    <name type="scientific">Linderina pennispora</name>
    <dbReference type="NCBI Taxonomy" id="61395"/>
    <lineage>
        <taxon>Eukaryota</taxon>
        <taxon>Fungi</taxon>
        <taxon>Fungi incertae sedis</taxon>
        <taxon>Zoopagomycota</taxon>
        <taxon>Kickxellomycotina</taxon>
        <taxon>Kickxellomycetes</taxon>
        <taxon>Kickxellales</taxon>
        <taxon>Kickxellaceae</taxon>
        <taxon>Linderina</taxon>
    </lineage>
</organism>
<evidence type="ECO:0000256" key="1">
    <source>
        <dbReference type="SAM" id="MobiDB-lite"/>
    </source>
</evidence>
<feature type="region of interest" description="Disordered" evidence="1">
    <location>
        <begin position="1"/>
        <end position="32"/>
    </location>
</feature>
<sequence length="68" mass="7406">MRRCHKHHRRQLIEASAPPSLPAAPEAMAASSAVPLCRSSPYDPTSGLHRRTANREQSAPTLVFLGAF</sequence>
<proteinExistence type="predicted"/>
<dbReference type="AlphaFoldDB" id="A0A1Y1VZ40"/>
<feature type="compositionally biased region" description="Basic residues" evidence="1">
    <location>
        <begin position="1"/>
        <end position="10"/>
    </location>
</feature>
<name>A0A1Y1VZ40_9FUNG</name>
<gene>
    <name evidence="2" type="ORF">DL89DRAFT_64698</name>
</gene>
<dbReference type="Proteomes" id="UP000193922">
    <property type="component" value="Unassembled WGS sequence"/>
</dbReference>
<dbReference type="RefSeq" id="XP_040740526.1">
    <property type="nucleotide sequence ID" value="XM_040891934.1"/>
</dbReference>
<evidence type="ECO:0000313" key="3">
    <source>
        <dbReference type="Proteomes" id="UP000193922"/>
    </source>
</evidence>
<feature type="compositionally biased region" description="Low complexity" evidence="1">
    <location>
        <begin position="15"/>
        <end position="32"/>
    </location>
</feature>
<keyword evidence="3" id="KW-1185">Reference proteome</keyword>
<accession>A0A1Y1VZ40</accession>
<evidence type="ECO:0000313" key="2">
    <source>
        <dbReference type="EMBL" id="ORX66538.1"/>
    </source>
</evidence>